<gene>
    <name evidence="2" type="ORF">QTN47_05325</name>
</gene>
<name>A0ABV3ZAM6_9BACT</name>
<evidence type="ECO:0000256" key="1">
    <source>
        <dbReference type="SAM" id="SignalP"/>
    </source>
</evidence>
<keyword evidence="3" id="KW-1185">Reference proteome</keyword>
<dbReference type="RefSeq" id="WP_369328299.1">
    <property type="nucleotide sequence ID" value="NZ_JAULBC010000001.1"/>
</dbReference>
<proteinExistence type="predicted"/>
<evidence type="ECO:0000313" key="2">
    <source>
        <dbReference type="EMBL" id="MEX6686903.1"/>
    </source>
</evidence>
<dbReference type="EMBL" id="JAULBC010000001">
    <property type="protein sequence ID" value="MEX6686903.1"/>
    <property type="molecule type" value="Genomic_DNA"/>
</dbReference>
<feature type="signal peptide" evidence="1">
    <location>
        <begin position="1"/>
        <end position="21"/>
    </location>
</feature>
<keyword evidence="1" id="KW-0732">Signal</keyword>
<reference evidence="2 3" key="1">
    <citation type="submission" date="2023-07" db="EMBL/GenBank/DDBJ databases">
        <authorList>
            <person name="Lian W.-H."/>
        </authorList>
    </citation>
    <scope>NUCLEOTIDE SEQUENCE [LARGE SCALE GENOMIC DNA]</scope>
    <source>
        <strain evidence="2 3">SYSU DXS3180</strain>
    </source>
</reference>
<sequence length="268" mass="31722">MMFRKVLLFALILFSAYSSFAQQDTSFVFKAENLGQNRIRVSWQNPYGDALVQINVQRSYDSLRNFRTVFSTPSPELPENGFIDPSNLNGRMYYRIFYVLNGGAYYFTKPKRSGMGFVEQQADDKMAMNKNVTIQVRDKVYAVVPYEKYKQFKDSIVYQTQDSLFFINDSTIMVRPYVSRGEVFVPSRYIFTNKEGNIYINIPDATNNKYKIVFFDDSFHELFTIHHLAQSDLTLDKANFLHSGWFYFELYENDRLKEKNKFYLQREF</sequence>
<accession>A0ABV3ZAM6</accession>
<protein>
    <submittedName>
        <fullName evidence="2">Uncharacterized protein</fullName>
    </submittedName>
</protein>
<dbReference type="Proteomes" id="UP001560573">
    <property type="component" value="Unassembled WGS sequence"/>
</dbReference>
<evidence type="ECO:0000313" key="3">
    <source>
        <dbReference type="Proteomes" id="UP001560573"/>
    </source>
</evidence>
<organism evidence="2 3">
    <name type="scientific">Danxiaibacter flavus</name>
    <dbReference type="NCBI Taxonomy" id="3049108"/>
    <lineage>
        <taxon>Bacteria</taxon>
        <taxon>Pseudomonadati</taxon>
        <taxon>Bacteroidota</taxon>
        <taxon>Chitinophagia</taxon>
        <taxon>Chitinophagales</taxon>
        <taxon>Chitinophagaceae</taxon>
        <taxon>Danxiaibacter</taxon>
    </lineage>
</organism>
<feature type="chain" id="PRO_5045493890" evidence="1">
    <location>
        <begin position="22"/>
        <end position="268"/>
    </location>
</feature>
<comment type="caution">
    <text evidence="2">The sequence shown here is derived from an EMBL/GenBank/DDBJ whole genome shotgun (WGS) entry which is preliminary data.</text>
</comment>